<keyword evidence="4" id="KW-1185">Reference proteome</keyword>
<organism evidence="1 3">
    <name type="scientific">Serratia fonticola</name>
    <dbReference type="NCBI Taxonomy" id="47917"/>
    <lineage>
        <taxon>Bacteria</taxon>
        <taxon>Pseudomonadati</taxon>
        <taxon>Pseudomonadota</taxon>
        <taxon>Gammaproteobacteria</taxon>
        <taxon>Enterobacterales</taxon>
        <taxon>Yersiniaceae</taxon>
        <taxon>Serratia</taxon>
    </lineage>
</organism>
<dbReference type="AlphaFoldDB" id="A0AAE7EI50"/>
<evidence type="ECO:0000313" key="4">
    <source>
        <dbReference type="Proteomes" id="UP001235341"/>
    </source>
</evidence>
<evidence type="ECO:0000313" key="3">
    <source>
        <dbReference type="Proteomes" id="UP000503464"/>
    </source>
</evidence>
<sequence>MLFFLGMEVKKITFLSLLSLSLIGCASHNPSYQREKQAEQRVEEKENYKILEISSQGDFSGKPINGVQLRKEIAKRSKNGELSGYIVHSVTYAPYNNTWSKKGWFAGTENYKKGSYNLRGYFVMQGTREGAVRNVIGWHGFPVGDNVTTSHDKYVGSNAFGVTARVERLRYKGALLVFGNNRINPDSELGVDADIEVIGDLPTTLSMQECKIEYLARVTGLSNSFVIGGRDRSPTLDSPDDIKGDIVAFNAELIAARLVNAKTGEVYPAKLRWVFREI</sequence>
<reference evidence="3" key="1">
    <citation type="submission" date="2020-03" db="EMBL/GenBank/DDBJ databases">
        <title>Genome sequences of seven Enterobacteriaceae strains isolated from Canadian wastewater treatment facilities.</title>
        <authorList>
            <person name="Huang H."/>
            <person name="Chmara J.T."/>
            <person name="Duceppe M.-O."/>
        </authorList>
    </citation>
    <scope>NUCLEOTIDE SEQUENCE [LARGE SCALE GENOMIC DNA]</scope>
    <source>
        <strain evidence="3">Biosolid 3</strain>
    </source>
</reference>
<dbReference type="RefSeq" id="WP_139102440.1">
    <property type="nucleotide sequence ID" value="NZ_CP054160.3"/>
</dbReference>
<reference evidence="2 4" key="3">
    <citation type="submission" date="2023-08" db="EMBL/GenBank/DDBJ databases">
        <title>Complete Genome and Methylome dissection of Serratia fonticola NEB369.</title>
        <authorList>
            <person name="Fomenkov A."/>
            <person name="Roberts R.D."/>
        </authorList>
    </citation>
    <scope>NUCLEOTIDE SEQUENCE [LARGE SCALE GENOMIC DNA]</scope>
    <source>
        <strain evidence="2 4">NEB369</strain>
    </source>
</reference>
<dbReference type="Proteomes" id="UP001235341">
    <property type="component" value="Chromosome"/>
</dbReference>
<gene>
    <name evidence="1" type="ORF">G9399_13785</name>
    <name evidence="2" type="ORF">RFB13_13040</name>
</gene>
<protein>
    <submittedName>
        <fullName evidence="1">Uncharacterized protein</fullName>
    </submittedName>
</protein>
<proteinExistence type="predicted"/>
<accession>A0AAE7EI50</accession>
<dbReference type="Proteomes" id="UP000503464">
    <property type="component" value="Chromosome"/>
</dbReference>
<dbReference type="EMBL" id="CP054160">
    <property type="protein sequence ID" value="QKJ59223.1"/>
    <property type="molecule type" value="Genomic_DNA"/>
</dbReference>
<evidence type="ECO:0000313" key="1">
    <source>
        <dbReference type="EMBL" id="QKJ59223.1"/>
    </source>
</evidence>
<reference evidence="1" key="2">
    <citation type="submission" date="2022-06" db="EMBL/GenBank/DDBJ databases">
        <title>Genome sequences of seven Enterobacteriaceae strains isolated from Canadian wastewater treatment facilities.</title>
        <authorList>
            <person name="Huang H."/>
            <person name="Chmara J.T."/>
            <person name="Duceppe M.-O."/>
        </authorList>
    </citation>
    <scope>NUCLEOTIDE SEQUENCE</scope>
    <source>
        <strain evidence="1">HH13</strain>
    </source>
</reference>
<name>A0AAE7EI50_SERFO</name>
<evidence type="ECO:0000313" key="2">
    <source>
        <dbReference type="EMBL" id="WMT17182.1"/>
    </source>
</evidence>
<dbReference type="EMBL" id="CP133586">
    <property type="protein sequence ID" value="WMT17182.1"/>
    <property type="molecule type" value="Genomic_DNA"/>
</dbReference>